<name>A0A8J4TSA4_CLAMG</name>
<dbReference type="InterPro" id="IPR009057">
    <property type="entry name" value="Homeodomain-like_sf"/>
</dbReference>
<dbReference type="SUPFAM" id="SSF46689">
    <property type="entry name" value="Homeodomain-like"/>
    <property type="match status" value="1"/>
</dbReference>
<evidence type="ECO:0000313" key="1">
    <source>
        <dbReference type="EMBL" id="KAF5893333.1"/>
    </source>
</evidence>
<evidence type="ECO:0000313" key="2">
    <source>
        <dbReference type="Proteomes" id="UP000727407"/>
    </source>
</evidence>
<proteinExistence type="predicted"/>
<dbReference type="AlphaFoldDB" id="A0A8J4TSA4"/>
<dbReference type="Proteomes" id="UP000727407">
    <property type="component" value="Unassembled WGS sequence"/>
</dbReference>
<keyword evidence="1" id="KW-0371">Homeobox</keyword>
<gene>
    <name evidence="1" type="primary">hopx</name>
    <name evidence="1" type="ORF">DAT39_016966</name>
</gene>
<feature type="non-terminal residue" evidence="1">
    <location>
        <position position="54"/>
    </location>
</feature>
<accession>A0A8J4TSA4</accession>
<dbReference type="GO" id="GO:0003677">
    <property type="term" value="F:DNA binding"/>
    <property type="evidence" value="ECO:0007669"/>
    <property type="project" value="UniProtKB-KW"/>
</dbReference>
<protein>
    <submittedName>
        <fullName evidence="1">Homeodomain-only protein</fullName>
    </submittedName>
</protein>
<dbReference type="OrthoDB" id="6159439at2759"/>
<sequence>MAGKGGGTEALGTRLAEDQLRMLEENFTRGGKNPDGTTLLLIAAECGLSEEETR</sequence>
<keyword evidence="2" id="KW-1185">Reference proteome</keyword>
<dbReference type="EMBL" id="QNUK01000440">
    <property type="protein sequence ID" value="KAF5893333.1"/>
    <property type="molecule type" value="Genomic_DNA"/>
</dbReference>
<keyword evidence="1" id="KW-0238">DNA-binding</keyword>
<reference evidence="1" key="1">
    <citation type="submission" date="2020-07" db="EMBL/GenBank/DDBJ databases">
        <title>Clarias magur genome sequencing, assembly and annotation.</title>
        <authorList>
            <person name="Kushwaha B."/>
            <person name="Kumar R."/>
            <person name="Das P."/>
            <person name="Joshi C.G."/>
            <person name="Kumar D."/>
            <person name="Nagpure N.S."/>
            <person name="Pandey M."/>
            <person name="Agarwal S."/>
            <person name="Srivastava S."/>
            <person name="Singh M."/>
            <person name="Sahoo L."/>
            <person name="Jayasankar P."/>
            <person name="Meher P.K."/>
            <person name="Koringa P.G."/>
            <person name="Iquebal M.A."/>
            <person name="Das S.P."/>
            <person name="Bit A."/>
            <person name="Patnaik S."/>
            <person name="Patel N."/>
            <person name="Shah T.M."/>
            <person name="Hinsu A."/>
            <person name="Jena J.K."/>
        </authorList>
    </citation>
    <scope>NUCLEOTIDE SEQUENCE</scope>
    <source>
        <strain evidence="1">CIFAMagur01</strain>
        <tissue evidence="1">Testis</tissue>
    </source>
</reference>
<comment type="caution">
    <text evidence="1">The sequence shown here is derived from an EMBL/GenBank/DDBJ whole genome shotgun (WGS) entry which is preliminary data.</text>
</comment>
<organism evidence="1 2">
    <name type="scientific">Clarias magur</name>
    <name type="common">Asian catfish</name>
    <name type="synonym">Macropteronotus magur</name>
    <dbReference type="NCBI Taxonomy" id="1594786"/>
    <lineage>
        <taxon>Eukaryota</taxon>
        <taxon>Metazoa</taxon>
        <taxon>Chordata</taxon>
        <taxon>Craniata</taxon>
        <taxon>Vertebrata</taxon>
        <taxon>Euteleostomi</taxon>
        <taxon>Actinopterygii</taxon>
        <taxon>Neopterygii</taxon>
        <taxon>Teleostei</taxon>
        <taxon>Ostariophysi</taxon>
        <taxon>Siluriformes</taxon>
        <taxon>Clariidae</taxon>
        <taxon>Clarias</taxon>
    </lineage>
</organism>